<organism evidence="1 2">
    <name type="scientific">Sphingopyxis soli</name>
    <dbReference type="NCBI Taxonomy" id="592051"/>
    <lineage>
        <taxon>Bacteria</taxon>
        <taxon>Pseudomonadati</taxon>
        <taxon>Pseudomonadota</taxon>
        <taxon>Alphaproteobacteria</taxon>
        <taxon>Sphingomonadales</taxon>
        <taxon>Sphingomonadaceae</taxon>
        <taxon>Sphingopyxis</taxon>
    </lineage>
</organism>
<reference evidence="1 2" key="1">
    <citation type="journal article" date="2019" name="Int. J. Syst. Evol. Microbiol.">
        <title>The Global Catalogue of Microorganisms (GCM) 10K type strain sequencing project: providing services to taxonomists for standard genome sequencing and annotation.</title>
        <authorList>
            <consortium name="The Broad Institute Genomics Platform"/>
            <consortium name="The Broad Institute Genome Sequencing Center for Infectious Disease"/>
            <person name="Wu L."/>
            <person name="Ma J."/>
        </authorList>
    </citation>
    <scope>NUCLEOTIDE SEQUENCE [LARGE SCALE GENOMIC DNA]</scope>
    <source>
        <strain evidence="1 2">JCM 15910</strain>
    </source>
</reference>
<comment type="caution">
    <text evidence="1">The sequence shown here is derived from an EMBL/GenBank/DDBJ whole genome shotgun (WGS) entry which is preliminary data.</text>
</comment>
<dbReference type="EMBL" id="BAAAFE010000009">
    <property type="protein sequence ID" value="GAA0866617.1"/>
    <property type="molecule type" value="Genomic_DNA"/>
</dbReference>
<evidence type="ECO:0008006" key="3">
    <source>
        <dbReference type="Google" id="ProtNLM"/>
    </source>
</evidence>
<evidence type="ECO:0000313" key="1">
    <source>
        <dbReference type="EMBL" id="GAA0866617.1"/>
    </source>
</evidence>
<dbReference type="RefSeq" id="WP_215351863.1">
    <property type="nucleotide sequence ID" value="NZ_BAAAFE010000009.1"/>
</dbReference>
<protein>
    <recommendedName>
        <fullName evidence="3">Anti-sigma factor</fullName>
    </recommendedName>
</protein>
<sequence length="231" mass="24589">MSFDPGTIAAFVDGELDDLTARRIEREAESDAALAAEIARYRALTAKLSAHFAPIAEELVPERLRALLVEPGVDTSMAARRNAKRGSFAPVHWGAIAASLVLGLTIGLRPWAPAADIASVNGRLVASGALADALETQLASDQLANAEIRIRLSFRDRQGRACRSFEARDLSGIGCRDGGRWELERAIGGRGSQEYRQASSGELSAAAAAMMAGDPFDVAAERAARDSGWRN</sequence>
<dbReference type="Proteomes" id="UP001500738">
    <property type="component" value="Unassembled WGS sequence"/>
</dbReference>
<keyword evidence="2" id="KW-1185">Reference proteome</keyword>
<proteinExistence type="predicted"/>
<accession>A0ABN1MBC6</accession>
<gene>
    <name evidence="1" type="ORF">GCM10009115_30290</name>
</gene>
<evidence type="ECO:0000313" key="2">
    <source>
        <dbReference type="Proteomes" id="UP001500738"/>
    </source>
</evidence>
<name>A0ABN1MBC6_9SPHN</name>